<proteinExistence type="predicted"/>
<reference evidence="1 2" key="1">
    <citation type="submission" date="2019-08" db="EMBL/GenBank/DDBJ databases">
        <title>Actinomadura sp. nov. CYP1-5 isolated from mountain soil.</title>
        <authorList>
            <person name="Songsumanus A."/>
            <person name="Kuncharoen N."/>
            <person name="Kudo T."/>
            <person name="Yuki M."/>
            <person name="Igarashi Y."/>
            <person name="Tanasupawat S."/>
        </authorList>
    </citation>
    <scope>NUCLEOTIDE SEQUENCE [LARGE SCALE GENOMIC DNA]</scope>
    <source>
        <strain evidence="1 2">CYP1-5</strain>
    </source>
</reference>
<sequence>MTATQVNGLAVMADEPTLSPITGPNGAPIYWRQTRTLLLEDETKVFGCVHCDYTADNPHKVRPHLKVHREPEPEPAAGLYDLPLSDLLARVAELEKLTADRDTWKRRALKAERSLATMRRALNT</sequence>
<keyword evidence="2" id="KW-1185">Reference proteome</keyword>
<protein>
    <recommendedName>
        <fullName evidence="3">C2H2-type domain-containing protein</fullName>
    </recommendedName>
</protein>
<accession>A0A5D3FH32</accession>
<evidence type="ECO:0008006" key="3">
    <source>
        <dbReference type="Google" id="ProtNLM"/>
    </source>
</evidence>
<dbReference type="Proteomes" id="UP000323505">
    <property type="component" value="Unassembled WGS sequence"/>
</dbReference>
<dbReference type="RefSeq" id="WP_148763428.1">
    <property type="nucleotide sequence ID" value="NZ_VSRQ01000005.1"/>
</dbReference>
<dbReference type="AlphaFoldDB" id="A0A5D3FH32"/>
<dbReference type="EMBL" id="VSRQ01000005">
    <property type="protein sequence ID" value="TYK47176.1"/>
    <property type="molecule type" value="Genomic_DNA"/>
</dbReference>
<evidence type="ECO:0000313" key="2">
    <source>
        <dbReference type="Proteomes" id="UP000323505"/>
    </source>
</evidence>
<organism evidence="1 2">
    <name type="scientific">Actinomadura decatromicini</name>
    <dbReference type="NCBI Taxonomy" id="2604572"/>
    <lineage>
        <taxon>Bacteria</taxon>
        <taxon>Bacillati</taxon>
        <taxon>Actinomycetota</taxon>
        <taxon>Actinomycetes</taxon>
        <taxon>Streptosporangiales</taxon>
        <taxon>Thermomonosporaceae</taxon>
        <taxon>Actinomadura</taxon>
    </lineage>
</organism>
<name>A0A5D3FH32_9ACTN</name>
<gene>
    <name evidence="1" type="ORF">FXF68_25595</name>
</gene>
<comment type="caution">
    <text evidence="1">The sequence shown here is derived from an EMBL/GenBank/DDBJ whole genome shotgun (WGS) entry which is preliminary data.</text>
</comment>
<evidence type="ECO:0000313" key="1">
    <source>
        <dbReference type="EMBL" id="TYK47176.1"/>
    </source>
</evidence>